<proteinExistence type="predicted"/>
<dbReference type="Pfam" id="PF09369">
    <property type="entry name" value="MZB"/>
    <property type="match status" value="1"/>
</dbReference>
<protein>
    <submittedName>
        <fullName evidence="3">DUF1998 domain-containing protein</fullName>
    </submittedName>
</protein>
<dbReference type="AlphaFoldDB" id="A0AAD2ZKF8"/>
<gene>
    <name evidence="4" type="ORF">M0K77_002408</name>
    <name evidence="3" type="ORF">M0K77_RS12040</name>
</gene>
<keyword evidence="1" id="KW-0175">Coiled coil</keyword>
<dbReference type="InterPro" id="IPR018973">
    <property type="entry name" value="MZB"/>
</dbReference>
<organism evidence="3">
    <name type="scientific">Providencia rettgeri</name>
    <dbReference type="NCBI Taxonomy" id="587"/>
    <lineage>
        <taxon>Bacteria</taxon>
        <taxon>Pseudomonadati</taxon>
        <taxon>Pseudomonadota</taxon>
        <taxon>Gammaproteobacteria</taxon>
        <taxon>Enterobacterales</taxon>
        <taxon>Morganellaceae</taxon>
        <taxon>Providencia</taxon>
    </lineage>
</organism>
<dbReference type="NCBIfam" id="NF038324">
    <property type="entry name" value="DrmB_fam"/>
    <property type="match status" value="1"/>
</dbReference>
<feature type="coiled-coil region" evidence="1">
    <location>
        <begin position="254"/>
        <end position="288"/>
    </location>
</feature>
<feature type="domain" description="MrfA-like Zn-binding" evidence="2">
    <location>
        <begin position="461"/>
        <end position="558"/>
    </location>
</feature>
<name>A0AAD2ZKF8_PRORE</name>
<dbReference type="InterPro" id="IPR047721">
    <property type="entry name" value="DrmB"/>
</dbReference>
<evidence type="ECO:0000313" key="3">
    <source>
        <dbReference type="EMBL" id="ELR5217893.1"/>
    </source>
</evidence>
<dbReference type="EMBL" id="ABEXCJ050000003">
    <property type="protein sequence ID" value="EMR4590080.1"/>
    <property type="molecule type" value="Genomic_DNA"/>
</dbReference>
<sequence length="599" mass="68346">MTDSNRSYRSSQLISPFGPGAIIDIGDESLILMDIKHWPKNLEEIKLDRLTREAGVWALKKPPVLENRWGKVNQYNSLLTYRFPVWMFCPKCRHLKRWSTENQVKLQGVPICDNSQCSKKALVPMRFVAACNHGHLQDIPWDRWAHQNQKTKCSMPKEQLYFYSNSAKGSGLDALEVHCENCGAMNSLGNIMHERALNITCSDKQPWESKSREDMNCKEVLHVLQRGASNLYYPIVRSALDIPCNAISKGNKVLEAIQKYEEDYKNLIRAIEREKEKHINMYAEELSEVTDFSSEEIIEAACSSDYVKREFKIPDDKELRLAEWEVLSRRQCTENKWINFITRDVKFSNVESLGFKKYIKKIVLVDKLREVRAFCGFERIRPDDNPVLMEPKKGQRSWLPACEVFGEGIFIEFDQKALEDWEHTASKFVKPRIDSVSKRYAGITSSYLPEPTAKFVALHTFAHLIIRQLSFESGYSSGSLRERIYAYEGQAGILVYTADGDSEGSLGGLVQQGEPKRLFPAIIAALETANWCSNDPVCSELEAQGVMGLNKAACHSCTLVSETSCENNNLLLDRKLLIGDQHELGLFSLIMKDLNEELS</sequence>
<evidence type="ECO:0000259" key="2">
    <source>
        <dbReference type="Pfam" id="PF09369"/>
    </source>
</evidence>
<comment type="caution">
    <text evidence="3">The sequence shown here is derived from an EMBL/GenBank/DDBJ whole genome shotgun (WGS) entry which is preliminary data.</text>
</comment>
<accession>A0AAD2ZKF8</accession>
<dbReference type="EMBL" id="ABEXCJ040000003">
    <property type="protein sequence ID" value="ELR5217893.1"/>
    <property type="molecule type" value="Genomic_DNA"/>
</dbReference>
<evidence type="ECO:0000313" key="4">
    <source>
        <dbReference type="EMBL" id="EMR4590080.1"/>
    </source>
</evidence>
<evidence type="ECO:0000256" key="1">
    <source>
        <dbReference type="SAM" id="Coils"/>
    </source>
</evidence>
<reference evidence="3" key="1">
    <citation type="submission" date="2023-10" db="EMBL/GenBank/DDBJ databases">
        <authorList>
            <consortium name="Clinical and Environmental Microbiology Branch: Whole genome sequencing antimicrobial resistance pathogens in the healthcare setting"/>
        </authorList>
    </citation>
    <scope>NUCLEOTIDE SEQUENCE</scope>
    <source>
        <strain evidence="3">2020QW-00022</strain>
    </source>
</reference>